<protein>
    <submittedName>
        <fullName evidence="2">Lipoprotein signal peptidase</fullName>
        <ecNumber evidence="2">3.4.23.36</ecNumber>
    </submittedName>
</protein>
<feature type="non-terminal residue" evidence="2">
    <location>
        <position position="139"/>
    </location>
</feature>
<gene>
    <name evidence="2" type="ORF">AVDCRST_MAG30-3343</name>
</gene>
<name>A0A6J4TJZ2_9ACTN</name>
<feature type="non-terminal residue" evidence="2">
    <location>
        <position position="1"/>
    </location>
</feature>
<proteinExistence type="predicted"/>
<feature type="compositionally biased region" description="Basic and acidic residues" evidence="1">
    <location>
        <begin position="90"/>
        <end position="105"/>
    </location>
</feature>
<organism evidence="2">
    <name type="scientific">uncultured Solirubrobacteraceae bacterium</name>
    <dbReference type="NCBI Taxonomy" id="1162706"/>
    <lineage>
        <taxon>Bacteria</taxon>
        <taxon>Bacillati</taxon>
        <taxon>Actinomycetota</taxon>
        <taxon>Thermoleophilia</taxon>
        <taxon>Solirubrobacterales</taxon>
        <taxon>Solirubrobacteraceae</taxon>
        <taxon>environmental samples</taxon>
    </lineage>
</organism>
<dbReference type="AlphaFoldDB" id="A0A6J4TJZ2"/>
<evidence type="ECO:0000313" key="2">
    <source>
        <dbReference type="EMBL" id="CAA9525567.1"/>
    </source>
</evidence>
<feature type="region of interest" description="Disordered" evidence="1">
    <location>
        <begin position="1"/>
        <end position="139"/>
    </location>
</feature>
<accession>A0A6J4TJZ2</accession>
<keyword evidence="2" id="KW-0378">Hydrolase</keyword>
<dbReference type="EMBL" id="CADCVS010000434">
    <property type="protein sequence ID" value="CAA9525567.1"/>
    <property type="molecule type" value="Genomic_DNA"/>
</dbReference>
<evidence type="ECO:0000256" key="1">
    <source>
        <dbReference type="SAM" id="MobiDB-lite"/>
    </source>
</evidence>
<dbReference type="EC" id="3.4.23.36" evidence="2"/>
<feature type="compositionally biased region" description="Basic residues" evidence="1">
    <location>
        <begin position="28"/>
        <end position="42"/>
    </location>
</feature>
<reference evidence="2" key="1">
    <citation type="submission" date="2020-02" db="EMBL/GenBank/DDBJ databases">
        <authorList>
            <person name="Meier V. D."/>
        </authorList>
    </citation>
    <scope>NUCLEOTIDE SEQUENCE</scope>
    <source>
        <strain evidence="2">AVDCRST_MAG30</strain>
    </source>
</reference>
<keyword evidence="2" id="KW-0449">Lipoprotein</keyword>
<dbReference type="GO" id="GO:0004190">
    <property type="term" value="F:aspartic-type endopeptidase activity"/>
    <property type="evidence" value="ECO:0007669"/>
    <property type="project" value="UniProtKB-EC"/>
</dbReference>
<sequence>AGRHPRARPGHQGARPRERDRGLARPRVPGRRPRPHAQHRRGLQPVPGRRGAAHRLHGGGDGRRGGVLRAAPGPAGRVGAGRPPARRRGREPDRPHPRGRGDRLHRPAAVAGLQRRRRGDHLRCPRPPLRPRATARCRL</sequence>
<feature type="compositionally biased region" description="Low complexity" evidence="1">
    <location>
        <begin position="67"/>
        <end position="83"/>
    </location>
</feature>